<dbReference type="AlphaFoldDB" id="A0A6J7QH04"/>
<dbReference type="SUPFAM" id="SSF48208">
    <property type="entry name" value="Six-hairpin glycosidases"/>
    <property type="match status" value="1"/>
</dbReference>
<reference evidence="1" key="1">
    <citation type="submission" date="2020-05" db="EMBL/GenBank/DDBJ databases">
        <authorList>
            <person name="Chiriac C."/>
            <person name="Salcher M."/>
            <person name="Ghai R."/>
            <person name="Kavagutti S V."/>
        </authorList>
    </citation>
    <scope>NUCLEOTIDE SEQUENCE</scope>
</reference>
<proteinExistence type="predicted"/>
<name>A0A6J7QH04_9ZZZZ</name>
<dbReference type="Gene3D" id="1.50.10.10">
    <property type="match status" value="1"/>
</dbReference>
<dbReference type="GO" id="GO:0005975">
    <property type="term" value="P:carbohydrate metabolic process"/>
    <property type="evidence" value="ECO:0007669"/>
    <property type="project" value="InterPro"/>
</dbReference>
<gene>
    <name evidence="1" type="ORF">UFOPK4098_00557</name>
    <name evidence="2" type="ORF">UFOPK4347_00496</name>
</gene>
<protein>
    <submittedName>
        <fullName evidence="1">Unannotated protein</fullName>
    </submittedName>
</protein>
<organism evidence="1">
    <name type="scientific">freshwater metagenome</name>
    <dbReference type="NCBI Taxonomy" id="449393"/>
    <lineage>
        <taxon>unclassified sequences</taxon>
        <taxon>metagenomes</taxon>
        <taxon>ecological metagenomes</taxon>
    </lineage>
</organism>
<dbReference type="InterPro" id="IPR012341">
    <property type="entry name" value="6hp_glycosidase-like_sf"/>
</dbReference>
<dbReference type="InterPro" id="IPR008928">
    <property type="entry name" value="6-hairpin_glycosidase_sf"/>
</dbReference>
<dbReference type="EMBL" id="CAFBPN010000019">
    <property type="protein sequence ID" value="CAB5015629.1"/>
    <property type="molecule type" value="Genomic_DNA"/>
</dbReference>
<sequence>MNHAINIPGVISHDELAQTAASIAQLQLPSGMIPWNTGGHCDPWNHVETAMALDTLGLHHEARRAYEWLADVQRSDGSWHNYYHSDGSVKEAKLDTNVCAYMAAGLWHHWLCTGDKKTLHSLWPTAKAALQWVLSMRRPDGTILWAKEVDESPWDYALLTGSCSIRHSLRCGAMVAALLDDHADIYLRAADTIDDVVRTNLNAFEPKERFAMDWYYPVLTGAKESVQAKDRLATFYDTFVMEGLGVRCVSDEPWVTAAETAECSLSYAAIGDLDTAKKLLQWTRPHRTTDGSYLTGIVHPQLVSFPEDECTAYTGAAIILAADAIAGTSPGSRLFMHDGFSD</sequence>
<evidence type="ECO:0000313" key="1">
    <source>
        <dbReference type="EMBL" id="CAB5015629.1"/>
    </source>
</evidence>
<evidence type="ECO:0000313" key="2">
    <source>
        <dbReference type="EMBL" id="CAB5062601.1"/>
    </source>
</evidence>
<accession>A0A6J7QH04</accession>
<dbReference type="EMBL" id="CAFBQU010000008">
    <property type="protein sequence ID" value="CAB5062601.1"/>
    <property type="molecule type" value="Genomic_DNA"/>
</dbReference>